<dbReference type="EMBL" id="OOIL02004034">
    <property type="protein sequence ID" value="VFQ90226.1"/>
    <property type="molecule type" value="Genomic_DNA"/>
</dbReference>
<dbReference type="AlphaFoldDB" id="A0A484MPZ9"/>
<proteinExistence type="predicted"/>
<organism evidence="1 2">
    <name type="scientific">Cuscuta campestris</name>
    <dbReference type="NCBI Taxonomy" id="132261"/>
    <lineage>
        <taxon>Eukaryota</taxon>
        <taxon>Viridiplantae</taxon>
        <taxon>Streptophyta</taxon>
        <taxon>Embryophyta</taxon>
        <taxon>Tracheophyta</taxon>
        <taxon>Spermatophyta</taxon>
        <taxon>Magnoliopsida</taxon>
        <taxon>eudicotyledons</taxon>
        <taxon>Gunneridae</taxon>
        <taxon>Pentapetalae</taxon>
        <taxon>asterids</taxon>
        <taxon>lamiids</taxon>
        <taxon>Solanales</taxon>
        <taxon>Convolvulaceae</taxon>
        <taxon>Cuscuteae</taxon>
        <taxon>Cuscuta</taxon>
        <taxon>Cuscuta subgen. Grammica</taxon>
        <taxon>Cuscuta sect. Cleistogrammica</taxon>
    </lineage>
</organism>
<dbReference type="Proteomes" id="UP000595140">
    <property type="component" value="Unassembled WGS sequence"/>
</dbReference>
<sequence length="93" mass="9528">MAISLFSIIEGKSRGLQIILPNGMSPTLLGIEVFGGKHTKSKVGGGSCLLVGSLQASLPFPFAEIRTVGASLVTIAYGAKGAKVVDLVTKEAI</sequence>
<evidence type="ECO:0000313" key="1">
    <source>
        <dbReference type="EMBL" id="VFQ90226.1"/>
    </source>
</evidence>
<name>A0A484MPZ9_9ASTE</name>
<accession>A0A484MPZ9</accession>
<gene>
    <name evidence="1" type="ORF">CCAM_LOCUS32002</name>
</gene>
<reference evidence="1 2" key="1">
    <citation type="submission" date="2018-04" db="EMBL/GenBank/DDBJ databases">
        <authorList>
            <person name="Vogel A."/>
        </authorList>
    </citation>
    <scope>NUCLEOTIDE SEQUENCE [LARGE SCALE GENOMIC DNA]</scope>
</reference>
<evidence type="ECO:0000313" key="2">
    <source>
        <dbReference type="Proteomes" id="UP000595140"/>
    </source>
</evidence>
<protein>
    <submittedName>
        <fullName evidence="1">Uncharacterized protein</fullName>
    </submittedName>
</protein>
<keyword evidence="2" id="KW-1185">Reference proteome</keyword>